<dbReference type="RefSeq" id="WP_344728838.1">
    <property type="nucleotide sequence ID" value="NZ_BAABBI010000001.1"/>
</dbReference>
<evidence type="ECO:0000256" key="2">
    <source>
        <dbReference type="SAM" id="SignalP"/>
    </source>
</evidence>
<feature type="chain" id="PRO_5046298161" evidence="2">
    <location>
        <begin position="21"/>
        <end position="261"/>
    </location>
</feature>
<evidence type="ECO:0000313" key="4">
    <source>
        <dbReference type="EMBL" id="GAA3783315.1"/>
    </source>
</evidence>
<name>A0ABP7H6V8_9FLAO</name>
<evidence type="ECO:0000313" key="5">
    <source>
        <dbReference type="Proteomes" id="UP001501456"/>
    </source>
</evidence>
<reference evidence="5" key="1">
    <citation type="journal article" date="2019" name="Int. J. Syst. Evol. Microbiol.">
        <title>The Global Catalogue of Microorganisms (GCM) 10K type strain sequencing project: providing services to taxonomists for standard genome sequencing and annotation.</title>
        <authorList>
            <consortium name="The Broad Institute Genomics Platform"/>
            <consortium name="The Broad Institute Genome Sequencing Center for Infectious Disease"/>
            <person name="Wu L."/>
            <person name="Ma J."/>
        </authorList>
    </citation>
    <scope>NUCLEOTIDE SEQUENCE [LARGE SCALE GENOMIC DNA]</scope>
    <source>
        <strain evidence="5">JCM 17525</strain>
    </source>
</reference>
<feature type="signal peptide" evidence="2">
    <location>
        <begin position="1"/>
        <end position="20"/>
    </location>
</feature>
<evidence type="ECO:0000259" key="3">
    <source>
        <dbReference type="Pfam" id="PF18962"/>
    </source>
</evidence>
<dbReference type="InterPro" id="IPR026444">
    <property type="entry name" value="Secre_tail"/>
</dbReference>
<dbReference type="NCBIfam" id="TIGR04183">
    <property type="entry name" value="Por_Secre_tail"/>
    <property type="match status" value="1"/>
</dbReference>
<protein>
    <submittedName>
        <fullName evidence="4">T9SS type A sorting domain-containing protein</fullName>
    </submittedName>
</protein>
<evidence type="ECO:0000256" key="1">
    <source>
        <dbReference type="ARBA" id="ARBA00022729"/>
    </source>
</evidence>
<dbReference type="Pfam" id="PF18962">
    <property type="entry name" value="Por_Secre_tail"/>
    <property type="match status" value="1"/>
</dbReference>
<keyword evidence="5" id="KW-1185">Reference proteome</keyword>
<feature type="domain" description="Secretion system C-terminal sorting" evidence="3">
    <location>
        <begin position="191"/>
        <end position="258"/>
    </location>
</feature>
<accession>A0ABP7H6V8</accession>
<dbReference type="EMBL" id="BAABBI010000001">
    <property type="protein sequence ID" value="GAA3783315.1"/>
    <property type="molecule type" value="Genomic_DNA"/>
</dbReference>
<sequence>MKRQLLVMLLLIIIQHEVNAQIKSTGVVNLLPGMTAKLDLDNATSTATLTLTGPSDRWFALQFGDFNFGDGMSVGEDIIYFNGARIADAVHNGIGVPPSNDTSNWSTQSNEVSGSTRTLVATRNFDTGDSNDYIFDFDADNIDFAFSRSSSAGFSLAYHGFSNRGYAINNAFTTLGIDEFETKKSTVKLVPNPAVTAFYIITNSKQDIIKVTIFNALGQEVMSIKNGFYEDIDISGLSVGNYYVEVRNNRNEITIKKLLKQ</sequence>
<dbReference type="Proteomes" id="UP001501456">
    <property type="component" value="Unassembled WGS sequence"/>
</dbReference>
<organism evidence="4 5">
    <name type="scientific">Corallibacter vietnamensis</name>
    <dbReference type="NCBI Taxonomy" id="904130"/>
    <lineage>
        <taxon>Bacteria</taxon>
        <taxon>Pseudomonadati</taxon>
        <taxon>Bacteroidota</taxon>
        <taxon>Flavobacteriia</taxon>
        <taxon>Flavobacteriales</taxon>
        <taxon>Flavobacteriaceae</taxon>
        <taxon>Corallibacter</taxon>
    </lineage>
</organism>
<keyword evidence="1 2" id="KW-0732">Signal</keyword>
<gene>
    <name evidence="4" type="ORF">GCM10022271_14550</name>
</gene>
<comment type="caution">
    <text evidence="4">The sequence shown here is derived from an EMBL/GenBank/DDBJ whole genome shotgun (WGS) entry which is preliminary data.</text>
</comment>
<proteinExistence type="predicted"/>